<dbReference type="InterPro" id="IPR006140">
    <property type="entry name" value="D-isomer_DH_NAD-bd"/>
</dbReference>
<dbReference type="GO" id="GO:0016618">
    <property type="term" value="F:hydroxypyruvate reductase [NAD(P)H] activity"/>
    <property type="evidence" value="ECO:0007669"/>
    <property type="project" value="TreeGrafter"/>
</dbReference>
<dbReference type="GO" id="GO:0030267">
    <property type="term" value="F:glyoxylate reductase (NADPH) activity"/>
    <property type="evidence" value="ECO:0007669"/>
    <property type="project" value="TreeGrafter"/>
</dbReference>
<dbReference type="SUPFAM" id="SSF51735">
    <property type="entry name" value="NAD(P)-binding Rossmann-fold domains"/>
    <property type="match status" value="1"/>
</dbReference>
<dbReference type="SUPFAM" id="SSF52283">
    <property type="entry name" value="Formate/glycerate dehydrogenase catalytic domain-like"/>
    <property type="match status" value="1"/>
</dbReference>
<dbReference type="GO" id="GO:0051287">
    <property type="term" value="F:NAD binding"/>
    <property type="evidence" value="ECO:0007669"/>
    <property type="project" value="InterPro"/>
</dbReference>
<sequence length="328" mass="33610">MTLSPPLDLGAPERSLDVPTLVVAPLVDAAYAYVERGCRAIDHRSGRDGLAALDAATRAEVEAVITSGIVGFSAADMDLFPRLKVVASFSVGHENIDLEAAAERGIPVTNAPATNGETVADHTIMLMLAAARALPEMDAAVRAGRWMDARKRYRPTLSGANVGIAGLGAIGGAIASRAAAFGTTIRYTGRTARAESPYDFVPDLLSLAEVSDFLVMAVPGGPATRHMVSAAVLDALGPSGVLVNIGRGSVVDSAALAVALGEGRIAAAGLDVVDGEPEVPDVLLGAPNLVMTPHMAGRSPMGLRLQCERALGSIAAATEGTPLTYRVG</sequence>
<dbReference type="PANTHER" id="PTHR10996:SF178">
    <property type="entry name" value="2-HYDROXYACID DEHYDROGENASE YGL185C-RELATED"/>
    <property type="match status" value="1"/>
</dbReference>
<dbReference type="Proteomes" id="UP000609531">
    <property type="component" value="Unassembled WGS sequence"/>
</dbReference>
<feature type="domain" description="D-isomer specific 2-hydroxyacid dehydrogenase NAD-binding" evidence="4">
    <location>
        <begin position="124"/>
        <end position="296"/>
    </location>
</feature>
<keyword evidence="3" id="KW-0520">NAD</keyword>
<name>A0A934IGI7_9HYPH</name>
<gene>
    <name evidence="5" type="ORF">JCR33_02665</name>
</gene>
<keyword evidence="6" id="KW-1185">Reference proteome</keyword>
<comment type="caution">
    <text evidence="5">The sequence shown here is derived from an EMBL/GenBank/DDBJ whole genome shotgun (WGS) entry which is preliminary data.</text>
</comment>
<reference evidence="5" key="1">
    <citation type="submission" date="2020-12" db="EMBL/GenBank/DDBJ databases">
        <title>Bacterial taxonomy.</title>
        <authorList>
            <person name="Pan X."/>
        </authorList>
    </citation>
    <scope>NUCLEOTIDE SEQUENCE</scope>
    <source>
        <strain evidence="5">B2012</strain>
    </source>
</reference>
<dbReference type="AlphaFoldDB" id="A0A934IGI7"/>
<dbReference type="InterPro" id="IPR036291">
    <property type="entry name" value="NAD(P)-bd_dom_sf"/>
</dbReference>
<keyword evidence="2" id="KW-0560">Oxidoreductase</keyword>
<dbReference type="GO" id="GO:0005829">
    <property type="term" value="C:cytosol"/>
    <property type="evidence" value="ECO:0007669"/>
    <property type="project" value="TreeGrafter"/>
</dbReference>
<dbReference type="Pfam" id="PF02826">
    <property type="entry name" value="2-Hacid_dh_C"/>
    <property type="match status" value="1"/>
</dbReference>
<evidence type="ECO:0000259" key="4">
    <source>
        <dbReference type="Pfam" id="PF02826"/>
    </source>
</evidence>
<evidence type="ECO:0000256" key="1">
    <source>
        <dbReference type="ARBA" id="ARBA00022857"/>
    </source>
</evidence>
<dbReference type="EMBL" id="JAEKJA010000001">
    <property type="protein sequence ID" value="MBJ3774571.1"/>
    <property type="molecule type" value="Genomic_DNA"/>
</dbReference>
<evidence type="ECO:0000313" key="5">
    <source>
        <dbReference type="EMBL" id="MBJ3774571.1"/>
    </source>
</evidence>
<dbReference type="FunFam" id="3.40.50.720:FF:000213">
    <property type="entry name" value="Putative 2-hydroxyacid dehydrogenase"/>
    <property type="match status" value="1"/>
</dbReference>
<keyword evidence="1" id="KW-0521">NADP</keyword>
<dbReference type="PANTHER" id="PTHR10996">
    <property type="entry name" value="2-HYDROXYACID DEHYDROGENASE-RELATED"/>
    <property type="match status" value="1"/>
</dbReference>
<evidence type="ECO:0000256" key="3">
    <source>
        <dbReference type="ARBA" id="ARBA00023027"/>
    </source>
</evidence>
<protein>
    <submittedName>
        <fullName evidence="5">2-hydroxyacid dehydrogenase</fullName>
    </submittedName>
</protein>
<proteinExistence type="predicted"/>
<accession>A0A934IGI7</accession>
<dbReference type="Gene3D" id="3.40.50.720">
    <property type="entry name" value="NAD(P)-binding Rossmann-like Domain"/>
    <property type="match status" value="2"/>
</dbReference>
<evidence type="ECO:0000256" key="2">
    <source>
        <dbReference type="ARBA" id="ARBA00023002"/>
    </source>
</evidence>
<organism evidence="5 6">
    <name type="scientific">Acuticoccus mangrovi</name>
    <dbReference type="NCBI Taxonomy" id="2796142"/>
    <lineage>
        <taxon>Bacteria</taxon>
        <taxon>Pseudomonadati</taxon>
        <taxon>Pseudomonadota</taxon>
        <taxon>Alphaproteobacteria</taxon>
        <taxon>Hyphomicrobiales</taxon>
        <taxon>Amorphaceae</taxon>
        <taxon>Acuticoccus</taxon>
    </lineage>
</organism>
<dbReference type="RefSeq" id="WP_198880441.1">
    <property type="nucleotide sequence ID" value="NZ_JAEKJA010000001.1"/>
</dbReference>
<dbReference type="InterPro" id="IPR050223">
    <property type="entry name" value="D-isomer_2-hydroxyacid_DH"/>
</dbReference>
<evidence type="ECO:0000313" key="6">
    <source>
        <dbReference type="Proteomes" id="UP000609531"/>
    </source>
</evidence>